<dbReference type="EMBL" id="CP020814">
    <property type="protein sequence ID" value="ARK32112.1"/>
    <property type="molecule type" value="Genomic_DNA"/>
</dbReference>
<keyword evidence="6" id="KW-1185">Reference proteome</keyword>
<dbReference type="KEGG" id="bkw:BkAM31D_20960"/>
<keyword evidence="4" id="KW-0472">Membrane</keyword>
<keyword evidence="2" id="KW-0812">Transmembrane</keyword>
<sequence length="76" mass="8994">MDKQTVIRIIVFALAWVNTLLANTVYDLSWIDEESVSLFVAFVWSMWTGWKDNDIRKKTIENKAKLKELEEMKNND</sequence>
<evidence type="ECO:0000313" key="6">
    <source>
        <dbReference type="Proteomes" id="UP000193006"/>
    </source>
</evidence>
<dbReference type="AlphaFoldDB" id="A0A1X9MM37"/>
<evidence type="ECO:0000256" key="1">
    <source>
        <dbReference type="ARBA" id="ARBA00004370"/>
    </source>
</evidence>
<evidence type="ECO:0000256" key="4">
    <source>
        <dbReference type="ARBA" id="ARBA00023136"/>
    </source>
</evidence>
<dbReference type="STRING" id="199441.BkAM31D_20960"/>
<evidence type="ECO:0000256" key="2">
    <source>
        <dbReference type="ARBA" id="ARBA00022692"/>
    </source>
</evidence>
<dbReference type="RefSeq" id="WP_066161067.1">
    <property type="nucleotide sequence ID" value="NZ_CP020814.1"/>
</dbReference>
<keyword evidence="3" id="KW-1133">Transmembrane helix</keyword>
<comment type="subcellular location">
    <subcellularLocation>
        <location evidence="1">Membrane</location>
    </subcellularLocation>
</comment>
<protein>
    <recommendedName>
        <fullName evidence="7">Holin</fullName>
    </recommendedName>
</protein>
<evidence type="ECO:0008006" key="7">
    <source>
        <dbReference type="Google" id="ProtNLM"/>
    </source>
</evidence>
<dbReference type="NCBIfam" id="TIGR01592">
    <property type="entry name" value="holin_SPP1"/>
    <property type="match status" value="1"/>
</dbReference>
<accession>A0A1X9MM37</accession>
<evidence type="ECO:0000256" key="3">
    <source>
        <dbReference type="ARBA" id="ARBA00022989"/>
    </source>
</evidence>
<evidence type="ECO:0000313" key="5">
    <source>
        <dbReference type="EMBL" id="ARK32112.1"/>
    </source>
</evidence>
<reference evidence="5 6" key="1">
    <citation type="submission" date="2017-04" db="EMBL/GenBank/DDBJ databases">
        <title>Bacillus krulwichiae AM31D Genome sequencing and assembly.</title>
        <authorList>
            <person name="Krulwich T.A."/>
            <person name="Anastor L."/>
            <person name="Ehrlich R."/>
            <person name="Ehrlich G.D."/>
            <person name="Janto B."/>
        </authorList>
    </citation>
    <scope>NUCLEOTIDE SEQUENCE [LARGE SCALE GENOMIC DNA]</scope>
    <source>
        <strain evidence="5 6">AM31D</strain>
    </source>
</reference>
<dbReference type="InterPro" id="IPR006479">
    <property type="entry name" value="Holin"/>
</dbReference>
<dbReference type="Pfam" id="PF04688">
    <property type="entry name" value="Holin_SPP1"/>
    <property type="match status" value="1"/>
</dbReference>
<dbReference type="Proteomes" id="UP000193006">
    <property type="component" value="Chromosome"/>
</dbReference>
<gene>
    <name evidence="5" type="ORF">BkAM31D_20960</name>
</gene>
<dbReference type="GO" id="GO:0016020">
    <property type="term" value="C:membrane"/>
    <property type="evidence" value="ECO:0007669"/>
    <property type="project" value="UniProtKB-SubCell"/>
</dbReference>
<proteinExistence type="predicted"/>
<organism evidence="5 6">
    <name type="scientific">Halalkalibacter krulwichiae</name>
    <dbReference type="NCBI Taxonomy" id="199441"/>
    <lineage>
        <taxon>Bacteria</taxon>
        <taxon>Bacillati</taxon>
        <taxon>Bacillota</taxon>
        <taxon>Bacilli</taxon>
        <taxon>Bacillales</taxon>
        <taxon>Bacillaceae</taxon>
        <taxon>Halalkalibacter</taxon>
    </lineage>
</organism>
<name>A0A1X9MM37_9BACI</name>